<name>A0A0S7EMT5_9TELE</name>
<sequence length="133" mass="14589">LQTHPGEGSQEEKMEKASKDGTDDMIFCLVDTDEEKQLGDKEVDAEVLVDCVAVSLQTPQETESGDADGQTHQGDDDAHPGDDEQDQFVHPTLDGLKSDREINRCKECRKENGGGVGLETNNFPMSKNPPMKK</sequence>
<feature type="non-terminal residue" evidence="2">
    <location>
        <position position="1"/>
    </location>
</feature>
<dbReference type="EMBL" id="GBYX01475768">
    <property type="protein sequence ID" value="JAO05909.1"/>
    <property type="molecule type" value="Transcribed_RNA"/>
</dbReference>
<protein>
    <submittedName>
        <fullName evidence="2">PPUP8316</fullName>
    </submittedName>
</protein>
<organism evidence="2">
    <name type="scientific">Poeciliopsis prolifica</name>
    <name type="common">blackstripe livebearer</name>
    <dbReference type="NCBI Taxonomy" id="188132"/>
    <lineage>
        <taxon>Eukaryota</taxon>
        <taxon>Metazoa</taxon>
        <taxon>Chordata</taxon>
        <taxon>Craniata</taxon>
        <taxon>Vertebrata</taxon>
        <taxon>Euteleostomi</taxon>
        <taxon>Actinopterygii</taxon>
        <taxon>Neopterygii</taxon>
        <taxon>Teleostei</taxon>
        <taxon>Neoteleostei</taxon>
        <taxon>Acanthomorphata</taxon>
        <taxon>Ovalentaria</taxon>
        <taxon>Atherinomorphae</taxon>
        <taxon>Cyprinodontiformes</taxon>
        <taxon>Poeciliidae</taxon>
        <taxon>Poeciliinae</taxon>
        <taxon>Poeciliopsis</taxon>
    </lineage>
</organism>
<gene>
    <name evidence="2" type="primary">PPUP8316</name>
</gene>
<feature type="region of interest" description="Disordered" evidence="1">
    <location>
        <begin position="56"/>
        <end position="133"/>
    </location>
</feature>
<feature type="compositionally biased region" description="Basic and acidic residues" evidence="1">
    <location>
        <begin position="96"/>
        <end position="112"/>
    </location>
</feature>
<feature type="compositionally biased region" description="Basic and acidic residues" evidence="1">
    <location>
        <begin position="10"/>
        <end position="22"/>
    </location>
</feature>
<dbReference type="AlphaFoldDB" id="A0A0S7EMT5"/>
<feature type="region of interest" description="Disordered" evidence="1">
    <location>
        <begin position="1"/>
        <end position="23"/>
    </location>
</feature>
<evidence type="ECO:0000256" key="1">
    <source>
        <dbReference type="SAM" id="MobiDB-lite"/>
    </source>
</evidence>
<reference evidence="2" key="1">
    <citation type="submission" date="2014-12" db="EMBL/GenBank/DDBJ databases">
        <title>Parallel Evolution in Life History Adaptation Evident in the Tissue-Specific Poeciliopsis prolifica transcriptome.</title>
        <authorList>
            <person name="Jue N.K."/>
            <person name="Foley R.J."/>
            <person name="Obergfell C."/>
            <person name="Reznick D.N."/>
            <person name="O'Neill R.J."/>
            <person name="O'Neill M.J."/>
        </authorList>
    </citation>
    <scope>NUCLEOTIDE SEQUENCE</scope>
</reference>
<proteinExistence type="predicted"/>
<accession>A0A0S7EMT5</accession>
<feature type="compositionally biased region" description="Basic and acidic residues" evidence="1">
    <location>
        <begin position="73"/>
        <end position="82"/>
    </location>
</feature>
<evidence type="ECO:0000313" key="2">
    <source>
        <dbReference type="EMBL" id="JAO05909.1"/>
    </source>
</evidence>